<evidence type="ECO:0000256" key="4">
    <source>
        <dbReference type="PIRSR" id="PIRSR005902-1"/>
    </source>
</evidence>
<dbReference type="InterPro" id="IPR001130">
    <property type="entry name" value="TatD-like"/>
</dbReference>
<dbReference type="AlphaFoldDB" id="A0A6N6VV56"/>
<dbReference type="PANTHER" id="PTHR46124:SF2">
    <property type="entry name" value="D-AMINOACYL-TRNA DEACYLASE"/>
    <property type="match status" value="1"/>
</dbReference>
<dbReference type="PIRSF" id="PIRSF005902">
    <property type="entry name" value="DNase_TatD"/>
    <property type="match status" value="1"/>
</dbReference>
<proteinExistence type="inferred from homology"/>
<keyword evidence="3" id="KW-0378">Hydrolase</keyword>
<feature type="binding site" evidence="4">
    <location>
        <position position="154"/>
    </location>
    <ligand>
        <name>a divalent metal cation</name>
        <dbReference type="ChEBI" id="CHEBI:60240"/>
        <label>2</label>
    </ligand>
</feature>
<dbReference type="InterPro" id="IPR015991">
    <property type="entry name" value="TatD/YcfH-like"/>
</dbReference>
<feature type="binding site" evidence="4">
    <location>
        <position position="204"/>
    </location>
    <ligand>
        <name>a divalent metal cation</name>
        <dbReference type="ChEBI" id="CHEBI:60240"/>
        <label>1</label>
    </ligand>
</feature>
<dbReference type="CDD" id="cd01310">
    <property type="entry name" value="TatD_DNAse"/>
    <property type="match status" value="1"/>
</dbReference>
<keyword evidence="5" id="KW-0540">Nuclease</keyword>
<dbReference type="OrthoDB" id="5290141at2"/>
<feature type="binding site" evidence="4">
    <location>
        <position position="93"/>
    </location>
    <ligand>
        <name>a divalent metal cation</name>
        <dbReference type="ChEBI" id="CHEBI:60240"/>
        <label>1</label>
    </ligand>
</feature>
<dbReference type="EMBL" id="WFLM01000002">
    <property type="protein sequence ID" value="KAB8039744.1"/>
    <property type="molecule type" value="Genomic_DNA"/>
</dbReference>
<evidence type="ECO:0000256" key="3">
    <source>
        <dbReference type="ARBA" id="ARBA00022801"/>
    </source>
</evidence>
<dbReference type="PROSITE" id="PS01091">
    <property type="entry name" value="TATD_3"/>
    <property type="match status" value="1"/>
</dbReference>
<dbReference type="RefSeq" id="WP_153419196.1">
    <property type="nucleotide sequence ID" value="NZ_WFLM01000002.1"/>
</dbReference>
<keyword evidence="6" id="KW-1185">Reference proteome</keyword>
<evidence type="ECO:0000313" key="5">
    <source>
        <dbReference type="EMBL" id="KAB8039744.1"/>
    </source>
</evidence>
<organism evidence="5 6">
    <name type="scientific">Silvanigrella paludirubra</name>
    <dbReference type="NCBI Taxonomy" id="2499159"/>
    <lineage>
        <taxon>Bacteria</taxon>
        <taxon>Pseudomonadati</taxon>
        <taxon>Bdellovibrionota</taxon>
        <taxon>Oligoflexia</taxon>
        <taxon>Silvanigrellales</taxon>
        <taxon>Silvanigrellaceae</taxon>
        <taxon>Silvanigrella</taxon>
    </lineage>
</organism>
<protein>
    <submittedName>
        <fullName evidence="5">YchF/TatD family DNA exonuclease</fullName>
    </submittedName>
</protein>
<keyword evidence="2 4" id="KW-0479">Metal-binding</keyword>
<feature type="binding site" evidence="4">
    <location>
        <position position="8"/>
    </location>
    <ligand>
        <name>a divalent metal cation</name>
        <dbReference type="ChEBI" id="CHEBI:60240"/>
        <label>1</label>
    </ligand>
</feature>
<feature type="binding site" evidence="4">
    <location>
        <position position="6"/>
    </location>
    <ligand>
        <name>a divalent metal cation</name>
        <dbReference type="ChEBI" id="CHEBI:60240"/>
        <label>1</label>
    </ligand>
</feature>
<evidence type="ECO:0000313" key="6">
    <source>
        <dbReference type="Proteomes" id="UP000437748"/>
    </source>
</evidence>
<dbReference type="SUPFAM" id="SSF51556">
    <property type="entry name" value="Metallo-dependent hydrolases"/>
    <property type="match status" value="1"/>
</dbReference>
<accession>A0A6N6VV56</accession>
<dbReference type="PANTHER" id="PTHR46124">
    <property type="entry name" value="D-AMINOACYL-TRNA DEACYLASE"/>
    <property type="match status" value="1"/>
</dbReference>
<gene>
    <name evidence="5" type="ORF">GCL60_05635</name>
</gene>
<dbReference type="GO" id="GO:0005829">
    <property type="term" value="C:cytosol"/>
    <property type="evidence" value="ECO:0007669"/>
    <property type="project" value="TreeGrafter"/>
</dbReference>
<feature type="binding site" evidence="4">
    <location>
        <position position="129"/>
    </location>
    <ligand>
        <name>a divalent metal cation</name>
        <dbReference type="ChEBI" id="CHEBI:60240"/>
        <label>2</label>
    </ligand>
</feature>
<dbReference type="InterPro" id="IPR018228">
    <property type="entry name" value="DNase_TatD-rel_CS"/>
</dbReference>
<dbReference type="NCBIfam" id="TIGR00010">
    <property type="entry name" value="YchF/TatD family DNA exonuclease"/>
    <property type="match status" value="1"/>
</dbReference>
<evidence type="ECO:0000256" key="2">
    <source>
        <dbReference type="ARBA" id="ARBA00022723"/>
    </source>
</evidence>
<dbReference type="Proteomes" id="UP000437748">
    <property type="component" value="Unassembled WGS sequence"/>
</dbReference>
<dbReference type="GO" id="GO:0046872">
    <property type="term" value="F:metal ion binding"/>
    <property type="evidence" value="ECO:0007669"/>
    <property type="project" value="UniProtKB-KW"/>
</dbReference>
<dbReference type="GO" id="GO:0004536">
    <property type="term" value="F:DNA nuclease activity"/>
    <property type="evidence" value="ECO:0007669"/>
    <property type="project" value="InterPro"/>
</dbReference>
<reference evidence="5 6" key="1">
    <citation type="submission" date="2019-10" db="EMBL/GenBank/DDBJ databases">
        <title>New species of Slilvanegrellaceae.</title>
        <authorList>
            <person name="Pitt A."/>
            <person name="Hahn M.W."/>
        </authorList>
    </citation>
    <scope>NUCLEOTIDE SEQUENCE [LARGE SCALE GENOMIC DNA]</scope>
    <source>
        <strain evidence="5 6">SP-Ram-0.45-NSY-1</strain>
    </source>
</reference>
<dbReference type="GO" id="GO:0004527">
    <property type="term" value="F:exonuclease activity"/>
    <property type="evidence" value="ECO:0007669"/>
    <property type="project" value="UniProtKB-KW"/>
</dbReference>
<dbReference type="Gene3D" id="3.20.20.140">
    <property type="entry name" value="Metal-dependent hydrolases"/>
    <property type="match status" value="1"/>
</dbReference>
<name>A0A6N6VV56_9BACT</name>
<sequence length="260" mass="29618">MLIDTHCHLVSDKLKDNLPTLLENAKKAGVQKIINIAYDPETIILAQEQLKVSNMLYVTLGIQPHDASKFTIEEAEKIRPIAQNNMRVVGIGEIGLDAHYTLSPMNKQIECFEYFLQMALELKLPIVVHVRETHKDVLTRIIPYSKRGLMGVIHCFTGTLEESKEFLDCGFFISFSGIVTFKNSISLQEVAKYVPENKILIETDSPYLAPTPLRGKINEPAYVHHTCDFISRLRNVEYDYFANLTTKNAESLFFRMHTPS</sequence>
<keyword evidence="5" id="KW-0269">Exonuclease</keyword>
<evidence type="ECO:0000256" key="1">
    <source>
        <dbReference type="ARBA" id="ARBA00009275"/>
    </source>
</evidence>
<dbReference type="Pfam" id="PF01026">
    <property type="entry name" value="TatD_DNase"/>
    <property type="match status" value="1"/>
</dbReference>
<comment type="caution">
    <text evidence="5">The sequence shown here is derived from an EMBL/GenBank/DDBJ whole genome shotgun (WGS) entry which is preliminary data.</text>
</comment>
<dbReference type="FunFam" id="3.20.20.140:FF:000005">
    <property type="entry name" value="TatD family hydrolase"/>
    <property type="match status" value="1"/>
</dbReference>
<comment type="similarity">
    <text evidence="1">Belongs to the metallo-dependent hydrolases superfamily. TatD-type hydrolase family.</text>
</comment>
<dbReference type="InterPro" id="IPR032466">
    <property type="entry name" value="Metal_Hydrolase"/>
</dbReference>